<proteinExistence type="predicted"/>
<organism evidence="1 2">
    <name type="scientific">Cupriavidus taiwanensis</name>
    <dbReference type="NCBI Taxonomy" id="164546"/>
    <lineage>
        <taxon>Bacteria</taxon>
        <taxon>Pseudomonadati</taxon>
        <taxon>Pseudomonadota</taxon>
        <taxon>Betaproteobacteria</taxon>
        <taxon>Burkholderiales</taxon>
        <taxon>Burkholderiaceae</taxon>
        <taxon>Cupriavidus</taxon>
    </lineage>
</organism>
<protein>
    <submittedName>
        <fullName evidence="1">Uncharacterized protein</fullName>
    </submittedName>
</protein>
<reference evidence="1 2" key="1">
    <citation type="submission" date="2018-01" db="EMBL/GenBank/DDBJ databases">
        <authorList>
            <person name="Gaut B.S."/>
            <person name="Morton B.R."/>
            <person name="Clegg M.T."/>
            <person name="Duvall M.R."/>
        </authorList>
    </citation>
    <scope>NUCLEOTIDE SEQUENCE [LARGE SCALE GENOMIC DNA]</scope>
    <source>
        <strain evidence="1">Cupriavidus taiwanensis LMG 19425</strain>
    </source>
</reference>
<name>A0A375IHJ4_9BURK</name>
<dbReference type="Proteomes" id="UP000255505">
    <property type="component" value="Chromosome I"/>
</dbReference>
<sequence length="28" mass="3096">MNNFYGKFFSVGGPIDLDAFERRDAASA</sequence>
<dbReference type="AlphaFoldDB" id="A0A375IHJ4"/>
<gene>
    <name evidence="1" type="ORF">CT19425_80043</name>
</gene>
<evidence type="ECO:0000313" key="2">
    <source>
        <dbReference type="Proteomes" id="UP000255505"/>
    </source>
</evidence>
<dbReference type="EMBL" id="LT991976">
    <property type="protein sequence ID" value="SPK72665.1"/>
    <property type="molecule type" value="Genomic_DNA"/>
</dbReference>
<evidence type="ECO:0000313" key="1">
    <source>
        <dbReference type="EMBL" id="SPK72665.1"/>
    </source>
</evidence>
<accession>A0A375IHJ4</accession>